<accession>A0A1G7I8T0</accession>
<dbReference type="InterPro" id="IPR022790">
    <property type="entry name" value="GH26_dom"/>
</dbReference>
<dbReference type="Gene3D" id="3.20.20.80">
    <property type="entry name" value="Glycosidases"/>
    <property type="match status" value="1"/>
</dbReference>
<evidence type="ECO:0000256" key="3">
    <source>
        <dbReference type="ARBA" id="ARBA00023295"/>
    </source>
</evidence>
<feature type="active site" description="Nucleophile" evidence="4">
    <location>
        <position position="298"/>
    </location>
</feature>
<dbReference type="RefSeq" id="WP_091763973.1">
    <property type="nucleotide sequence ID" value="NZ_FNBT01000001.1"/>
</dbReference>
<dbReference type="STRING" id="1550231.SAMN05660662_1053"/>
<dbReference type="AlphaFoldDB" id="A0A1G7I8T0"/>
<evidence type="ECO:0000256" key="2">
    <source>
        <dbReference type="ARBA" id="ARBA00022801"/>
    </source>
</evidence>
<dbReference type="PROSITE" id="PS51257">
    <property type="entry name" value="PROKAR_LIPOPROTEIN"/>
    <property type="match status" value="1"/>
</dbReference>
<proteinExistence type="inferred from homology"/>
<keyword evidence="2 4" id="KW-0378">Hydrolase</keyword>
<dbReference type="SUPFAM" id="SSF51445">
    <property type="entry name" value="(Trans)glycosidases"/>
    <property type="match status" value="1"/>
</dbReference>
<evidence type="ECO:0000256" key="1">
    <source>
        <dbReference type="ARBA" id="ARBA00007754"/>
    </source>
</evidence>
<protein>
    <submittedName>
        <fullName evidence="7">Glycosyl hydrolase family 26</fullName>
    </submittedName>
</protein>
<evidence type="ECO:0000313" key="8">
    <source>
        <dbReference type="Proteomes" id="UP000199406"/>
    </source>
</evidence>
<keyword evidence="5" id="KW-0732">Signal</keyword>
<dbReference type="InterPro" id="IPR017853">
    <property type="entry name" value="GH"/>
</dbReference>
<gene>
    <name evidence="7" type="ORF">SAMN05660662_1053</name>
</gene>
<evidence type="ECO:0000256" key="5">
    <source>
        <dbReference type="SAM" id="SignalP"/>
    </source>
</evidence>
<dbReference type="PANTHER" id="PTHR40079">
    <property type="entry name" value="MANNAN ENDO-1,4-BETA-MANNOSIDASE E-RELATED"/>
    <property type="match status" value="1"/>
</dbReference>
<dbReference type="Pfam" id="PF02156">
    <property type="entry name" value="Glyco_hydro_26"/>
    <property type="match status" value="1"/>
</dbReference>
<feature type="domain" description="GH26" evidence="6">
    <location>
        <begin position="29"/>
        <end position="369"/>
    </location>
</feature>
<organism evidence="7 8">
    <name type="scientific">Blastococcus aurantiacus</name>
    <dbReference type="NCBI Taxonomy" id="1550231"/>
    <lineage>
        <taxon>Bacteria</taxon>
        <taxon>Bacillati</taxon>
        <taxon>Actinomycetota</taxon>
        <taxon>Actinomycetes</taxon>
        <taxon>Geodermatophilales</taxon>
        <taxon>Geodermatophilaceae</taxon>
        <taxon>Blastococcus</taxon>
    </lineage>
</organism>
<dbReference type="GO" id="GO:0016985">
    <property type="term" value="F:mannan endo-1,4-beta-mannosidase activity"/>
    <property type="evidence" value="ECO:0007669"/>
    <property type="project" value="InterPro"/>
</dbReference>
<dbReference type="PANTHER" id="PTHR40079:SF4">
    <property type="entry name" value="GH26 DOMAIN-CONTAINING PROTEIN-RELATED"/>
    <property type="match status" value="1"/>
</dbReference>
<dbReference type="PROSITE" id="PS51764">
    <property type="entry name" value="GH26"/>
    <property type="match status" value="1"/>
</dbReference>
<evidence type="ECO:0000259" key="6">
    <source>
        <dbReference type="PROSITE" id="PS51764"/>
    </source>
</evidence>
<evidence type="ECO:0000313" key="7">
    <source>
        <dbReference type="EMBL" id="SDF08874.1"/>
    </source>
</evidence>
<dbReference type="Proteomes" id="UP000199406">
    <property type="component" value="Unassembled WGS sequence"/>
</dbReference>
<keyword evidence="3 4" id="KW-0326">Glycosidase</keyword>
<comment type="similarity">
    <text evidence="1 4">Belongs to the glycosyl hydrolase 26 family.</text>
</comment>
<sequence>MRRRLLLAPLITSLVAAGCGAAAEPGSRPTAEAGCAAGATAPGDGVYLGVYPDWAVEPLADLASSLGSRPAVVGTFMPFPLGPDDERNLDLAVEQVRAEGGMLLLTLQPDRGLDVVTDELARDLADRLAGYNESGVPVIVRFAHEMNGAWYPWGQQPEAYVAAFRRLADAVHAGAPGSAMMWAPHYGGGYPYAGQQYAAVAGGADAAVLDTDGDGAVTAADDPYAPYWPGASAVDWVGLSLYHWGHSYPWGENEVPEEGKFLAQMTGEYAGQGGDERAVPDFHAVYGEGHDKPVALAETAALWAPGRGGAGELAVKQAWWRQLLDPGVHDRLPRLAMVSWFEFDRAEPEIGGDPVDWRLAASPEVRDAFRADLPGSVRWADDVPGCTD</sequence>
<dbReference type="GO" id="GO:0006080">
    <property type="term" value="P:substituted mannan metabolic process"/>
    <property type="evidence" value="ECO:0007669"/>
    <property type="project" value="InterPro"/>
</dbReference>
<feature type="chain" id="PRO_5011706850" evidence="5">
    <location>
        <begin position="23"/>
        <end position="388"/>
    </location>
</feature>
<name>A0A1G7I8T0_9ACTN</name>
<feature type="signal peptide" evidence="5">
    <location>
        <begin position="1"/>
        <end position="22"/>
    </location>
</feature>
<keyword evidence="8" id="KW-1185">Reference proteome</keyword>
<dbReference type="EMBL" id="FNBT01000001">
    <property type="protein sequence ID" value="SDF08874.1"/>
    <property type="molecule type" value="Genomic_DNA"/>
</dbReference>
<dbReference type="InterPro" id="IPR000805">
    <property type="entry name" value="Glyco_hydro_26"/>
</dbReference>
<reference evidence="8" key="1">
    <citation type="submission" date="2016-10" db="EMBL/GenBank/DDBJ databases">
        <authorList>
            <person name="Varghese N."/>
            <person name="Submissions S."/>
        </authorList>
    </citation>
    <scope>NUCLEOTIDE SEQUENCE [LARGE SCALE GENOMIC DNA]</scope>
    <source>
        <strain evidence="8">DSM 44268</strain>
    </source>
</reference>
<evidence type="ECO:0000256" key="4">
    <source>
        <dbReference type="PROSITE-ProRule" id="PRU01100"/>
    </source>
</evidence>
<feature type="active site" description="Proton donor" evidence="4">
    <location>
        <position position="145"/>
    </location>
</feature>